<feature type="coiled-coil region" evidence="1">
    <location>
        <begin position="111"/>
        <end position="138"/>
    </location>
</feature>
<gene>
    <name evidence="4" type="ORF">HEP81_04686</name>
</gene>
<keyword evidence="3" id="KW-0812">Transmembrane</keyword>
<organism evidence="4 5">
    <name type="scientific">Streptomyces griseofuscus</name>
    <dbReference type="NCBI Taxonomy" id="146922"/>
    <lineage>
        <taxon>Bacteria</taxon>
        <taxon>Bacillati</taxon>
        <taxon>Actinomycetota</taxon>
        <taxon>Actinomycetes</taxon>
        <taxon>Kitasatosporales</taxon>
        <taxon>Streptomycetaceae</taxon>
        <taxon>Streptomyces</taxon>
    </lineage>
</organism>
<dbReference type="KEGG" id="sgf:HEP81_04686"/>
<dbReference type="EMBL" id="CP051006">
    <property type="protein sequence ID" value="QNT94958.1"/>
    <property type="molecule type" value="Genomic_DNA"/>
</dbReference>
<dbReference type="AlphaFoldDB" id="A0A7H1Q3S8"/>
<keyword evidence="1" id="KW-0175">Coiled coil</keyword>
<keyword evidence="3" id="KW-0472">Membrane</keyword>
<protein>
    <submittedName>
        <fullName evidence="4">Uncharacterized protein</fullName>
    </submittedName>
</protein>
<evidence type="ECO:0000256" key="2">
    <source>
        <dbReference type="SAM" id="MobiDB-lite"/>
    </source>
</evidence>
<proteinExistence type="predicted"/>
<sequence length="287" mass="31742">MHGRKWRGEPLPQSPNPMQDHSMDLQGVGAVAAAAVAALAVPAALVTGRWSTRGALAQAEATYKAALETSQNTDKQWRRSVRRDSYSTFLLASTQLHIKTERMMRTRPITATTLTTAFEELSRLRDELEAKLTVVELEGPDAVAEAARNLASAVNRFSASRRKYVSIAQAEQKLRTLIREDTPARIGLSALQSALDTLRGTIYTCHWEGPAPFEIESLDSPLPDEVAEAFGQAQLAFMRLPADTFTMSEERDLLQGTFKLQHNPSEEMRECTLSKSVFIQAARRTLG</sequence>
<keyword evidence="3" id="KW-1133">Transmembrane helix</keyword>
<accession>A0A7H1Q3S8</accession>
<evidence type="ECO:0000256" key="1">
    <source>
        <dbReference type="SAM" id="Coils"/>
    </source>
</evidence>
<evidence type="ECO:0000313" key="5">
    <source>
        <dbReference type="Proteomes" id="UP000516422"/>
    </source>
</evidence>
<evidence type="ECO:0000313" key="4">
    <source>
        <dbReference type="EMBL" id="QNT94958.1"/>
    </source>
</evidence>
<name>A0A7H1Q3S8_9ACTN</name>
<feature type="region of interest" description="Disordered" evidence="2">
    <location>
        <begin position="1"/>
        <end position="23"/>
    </location>
</feature>
<evidence type="ECO:0000256" key="3">
    <source>
        <dbReference type="SAM" id="Phobius"/>
    </source>
</evidence>
<reference evidence="4 5" key="1">
    <citation type="submission" date="2020-04" db="EMBL/GenBank/DDBJ databases">
        <title>Characterization and engineering of Streptomyces griseofuscus DSM40191 as a potential heterologous host for expression of BGCs.</title>
        <authorList>
            <person name="Gren T."/>
            <person name="Whitford C.M."/>
            <person name="Mohite O.S."/>
            <person name="Joergensen T.S."/>
            <person name="Nielsen J.B."/>
            <person name="Lee S.Y."/>
            <person name="Weber T."/>
        </authorList>
    </citation>
    <scope>NUCLEOTIDE SEQUENCE [LARGE SCALE GENOMIC DNA]</scope>
    <source>
        <strain evidence="4 5">DSM 40191</strain>
    </source>
</reference>
<dbReference type="Proteomes" id="UP000516422">
    <property type="component" value="Chromosome"/>
</dbReference>
<feature type="transmembrane region" description="Helical" evidence="3">
    <location>
        <begin position="25"/>
        <end position="46"/>
    </location>
</feature>